<evidence type="ECO:0000313" key="2">
    <source>
        <dbReference type="Proteomes" id="UP000824782"/>
    </source>
</evidence>
<sequence length="129" mass="13912">MESPTTSTCLTLPVLPLPFLLEHTFPWLLAATSFCSIATPELISPSSASLANLLGCTRSGLDSLQLFPLPRLLHVTQLAAPSLCTSILLSPQPSSPESLCSRSSKLRSILSIARSLETCSFRSRIWASR</sequence>
<dbReference type="AlphaFoldDB" id="A0AAV6YRG4"/>
<proteinExistence type="predicted"/>
<evidence type="ECO:0000313" key="1">
    <source>
        <dbReference type="EMBL" id="KAG8539536.1"/>
    </source>
</evidence>
<dbReference type="EMBL" id="WNYA01014282">
    <property type="protein sequence ID" value="KAG8539536.1"/>
    <property type="molecule type" value="Genomic_DNA"/>
</dbReference>
<name>A0AAV6YRG4_ENGPU</name>
<reference evidence="1" key="1">
    <citation type="thesis" date="2020" institute="ProQuest LLC" country="789 East Eisenhower Parkway, Ann Arbor, MI, USA">
        <title>Comparative Genomics and Chromosome Evolution.</title>
        <authorList>
            <person name="Mudd A.B."/>
        </authorList>
    </citation>
    <scope>NUCLEOTIDE SEQUENCE</scope>
    <source>
        <strain evidence="1">237g6f4</strain>
        <tissue evidence="1">Blood</tissue>
    </source>
</reference>
<dbReference type="Proteomes" id="UP000824782">
    <property type="component" value="Unassembled WGS sequence"/>
</dbReference>
<keyword evidence="2" id="KW-1185">Reference proteome</keyword>
<gene>
    <name evidence="1" type="ORF">GDO81_020772</name>
</gene>
<organism evidence="1 2">
    <name type="scientific">Engystomops pustulosus</name>
    <name type="common">Tungara frog</name>
    <name type="synonym">Physalaemus pustulosus</name>
    <dbReference type="NCBI Taxonomy" id="76066"/>
    <lineage>
        <taxon>Eukaryota</taxon>
        <taxon>Metazoa</taxon>
        <taxon>Chordata</taxon>
        <taxon>Craniata</taxon>
        <taxon>Vertebrata</taxon>
        <taxon>Euteleostomi</taxon>
        <taxon>Amphibia</taxon>
        <taxon>Batrachia</taxon>
        <taxon>Anura</taxon>
        <taxon>Neobatrachia</taxon>
        <taxon>Hyloidea</taxon>
        <taxon>Leptodactylidae</taxon>
        <taxon>Leiuperinae</taxon>
        <taxon>Engystomops</taxon>
    </lineage>
</organism>
<comment type="caution">
    <text evidence="1">The sequence shown here is derived from an EMBL/GenBank/DDBJ whole genome shotgun (WGS) entry which is preliminary data.</text>
</comment>
<accession>A0AAV6YRG4</accession>
<protein>
    <submittedName>
        <fullName evidence="1">Uncharacterized protein</fullName>
    </submittedName>
</protein>